<evidence type="ECO:0000313" key="2">
    <source>
        <dbReference type="Proteomes" id="UP000821865"/>
    </source>
</evidence>
<dbReference type="EMBL" id="CM023471">
    <property type="protein sequence ID" value="KAH7964731.1"/>
    <property type="molecule type" value="Genomic_DNA"/>
</dbReference>
<protein>
    <submittedName>
        <fullName evidence="1">Uncharacterized protein</fullName>
    </submittedName>
</protein>
<evidence type="ECO:0000313" key="1">
    <source>
        <dbReference type="EMBL" id="KAH7964731.1"/>
    </source>
</evidence>
<keyword evidence="2" id="KW-1185">Reference proteome</keyword>
<name>A0ACB8D9F4_DERSI</name>
<organism evidence="1 2">
    <name type="scientific">Dermacentor silvarum</name>
    <name type="common">Tick</name>
    <dbReference type="NCBI Taxonomy" id="543639"/>
    <lineage>
        <taxon>Eukaryota</taxon>
        <taxon>Metazoa</taxon>
        <taxon>Ecdysozoa</taxon>
        <taxon>Arthropoda</taxon>
        <taxon>Chelicerata</taxon>
        <taxon>Arachnida</taxon>
        <taxon>Acari</taxon>
        <taxon>Parasitiformes</taxon>
        <taxon>Ixodida</taxon>
        <taxon>Ixodoidea</taxon>
        <taxon>Ixodidae</taxon>
        <taxon>Rhipicephalinae</taxon>
        <taxon>Dermacentor</taxon>
    </lineage>
</organism>
<proteinExistence type="predicted"/>
<accession>A0ACB8D9F4</accession>
<reference evidence="1" key="1">
    <citation type="submission" date="2020-05" db="EMBL/GenBank/DDBJ databases">
        <title>Large-scale comparative analyses of tick genomes elucidate their genetic diversity and vector capacities.</title>
        <authorList>
            <person name="Jia N."/>
            <person name="Wang J."/>
            <person name="Shi W."/>
            <person name="Du L."/>
            <person name="Sun Y."/>
            <person name="Zhan W."/>
            <person name="Jiang J."/>
            <person name="Wang Q."/>
            <person name="Zhang B."/>
            <person name="Ji P."/>
            <person name="Sakyi L.B."/>
            <person name="Cui X."/>
            <person name="Yuan T."/>
            <person name="Jiang B."/>
            <person name="Yang W."/>
            <person name="Lam T.T.-Y."/>
            <person name="Chang Q."/>
            <person name="Ding S."/>
            <person name="Wang X."/>
            <person name="Zhu J."/>
            <person name="Ruan X."/>
            <person name="Zhao L."/>
            <person name="Wei J."/>
            <person name="Que T."/>
            <person name="Du C."/>
            <person name="Cheng J."/>
            <person name="Dai P."/>
            <person name="Han X."/>
            <person name="Huang E."/>
            <person name="Gao Y."/>
            <person name="Liu J."/>
            <person name="Shao H."/>
            <person name="Ye R."/>
            <person name="Li L."/>
            <person name="Wei W."/>
            <person name="Wang X."/>
            <person name="Wang C."/>
            <person name="Yang T."/>
            <person name="Huo Q."/>
            <person name="Li W."/>
            <person name="Guo W."/>
            <person name="Chen H."/>
            <person name="Zhou L."/>
            <person name="Ni X."/>
            <person name="Tian J."/>
            <person name="Zhou Y."/>
            <person name="Sheng Y."/>
            <person name="Liu T."/>
            <person name="Pan Y."/>
            <person name="Xia L."/>
            <person name="Li J."/>
            <person name="Zhao F."/>
            <person name="Cao W."/>
        </authorList>
    </citation>
    <scope>NUCLEOTIDE SEQUENCE</scope>
    <source>
        <strain evidence="1">Dsil-2018</strain>
    </source>
</reference>
<sequence>MATNDGTEMNHEHTQIPLPDEADGGDWLTVKYGRKKTSTPTNPPLQPRHPSVSRLARLPPLPRNDLKVIIRPREGLNLATWTTPQVAEGIKMACQHTTTEHVRTLTVRIDPVQNIAIASTPNEELAMSIRHITTIHLGGREFAVTAYVAAPDSSAKGVIHGIPAGTPTEVLLNGLYAPGREILHARMLGQTSAAVITFTGKTVPFYVRYYSGEVRCKPYRPTTHVCRICHQVGHRTDVCPTPEVNVCPQCGARNPTQDHPCQPRCALCQGSHPTASKECPDRLKKIPLASQRTSRHDHSRSRSRSRPGQRRKRSSSRSCSCSRNQQGVTRNPSGPAAPGPQTVSWSARLFPSHTAPQNNTLSPHLHPAPTPHISFPKHNTDIQQQILAELKAIREENKRLHEENNKLRTHIAELYASRTTSQESAPISTPSALSSSESSEPMLLAESAKPTEIAQVEEKVDALQQQMLAMQQSIQQLANAIEETRLAKDQRRKKVKTMAQQEVEQGHPADPPVNQDE</sequence>
<dbReference type="Proteomes" id="UP000821865">
    <property type="component" value="Chromosome 2"/>
</dbReference>
<comment type="caution">
    <text evidence="1">The sequence shown here is derived from an EMBL/GenBank/DDBJ whole genome shotgun (WGS) entry which is preliminary data.</text>
</comment>
<gene>
    <name evidence="1" type="ORF">HPB49_001039</name>
</gene>